<keyword evidence="1" id="KW-0808">Transferase</keyword>
<dbReference type="EMBL" id="BIFT01000001">
    <property type="protein sequence ID" value="GCE27553.1"/>
    <property type="molecule type" value="Genomic_DNA"/>
</dbReference>
<dbReference type="Gene3D" id="3.40.50.450">
    <property type="match status" value="1"/>
</dbReference>
<dbReference type="InterPro" id="IPR007710">
    <property type="entry name" value="Nucleoside_deoxyribTrfase"/>
</dbReference>
<organism evidence="1 2">
    <name type="scientific">Dictyobacter alpinus</name>
    <dbReference type="NCBI Taxonomy" id="2014873"/>
    <lineage>
        <taxon>Bacteria</taxon>
        <taxon>Bacillati</taxon>
        <taxon>Chloroflexota</taxon>
        <taxon>Ktedonobacteria</taxon>
        <taxon>Ktedonobacterales</taxon>
        <taxon>Dictyobacteraceae</taxon>
        <taxon>Dictyobacter</taxon>
    </lineage>
</organism>
<protein>
    <submittedName>
        <fullName evidence="1">Nucleoside 2-deoxyribosyltransferase</fullName>
    </submittedName>
</protein>
<reference evidence="2" key="1">
    <citation type="submission" date="2018-12" db="EMBL/GenBank/DDBJ databases">
        <title>Tengunoibacter tsumagoiensis gen. nov., sp. nov., Dictyobacter kobayashii sp. nov., D. alpinus sp. nov., and D. joshuensis sp. nov. and description of Dictyobacteraceae fam. nov. within the order Ktedonobacterales isolated from Tengu-no-mugimeshi.</title>
        <authorList>
            <person name="Wang C.M."/>
            <person name="Zheng Y."/>
            <person name="Sakai Y."/>
            <person name="Toyoda A."/>
            <person name="Minakuchi Y."/>
            <person name="Abe K."/>
            <person name="Yokota A."/>
            <person name="Yabe S."/>
        </authorList>
    </citation>
    <scope>NUCLEOTIDE SEQUENCE [LARGE SCALE GENOMIC DNA]</scope>
    <source>
        <strain evidence="2">Uno16</strain>
    </source>
</reference>
<name>A0A402B810_9CHLR</name>
<dbReference type="GO" id="GO:0016740">
    <property type="term" value="F:transferase activity"/>
    <property type="evidence" value="ECO:0007669"/>
    <property type="project" value="UniProtKB-KW"/>
</dbReference>
<keyword evidence="2" id="KW-1185">Reference proteome</keyword>
<sequence length="159" mass="18192">MLLYFAAPLFSRAERLFNDNLAQRLEAHGFTVFLPQRDGVEKNKPPYDAMPPEERRQALFDLDTQQILACDIFLFVLDGRVPDEGACVELGIAYCQRTLQRSRKLLLGFQTDSRAAFLGSKLNPMIRVPLDGIAPDEDTLFDMLQRYQTTGRIHVSEQR</sequence>
<dbReference type="Proteomes" id="UP000287171">
    <property type="component" value="Unassembled WGS sequence"/>
</dbReference>
<gene>
    <name evidence="1" type="ORF">KDA_30370</name>
</gene>
<dbReference type="SUPFAM" id="SSF52309">
    <property type="entry name" value="N-(deoxy)ribosyltransferase-like"/>
    <property type="match status" value="1"/>
</dbReference>
<evidence type="ECO:0000313" key="2">
    <source>
        <dbReference type="Proteomes" id="UP000287171"/>
    </source>
</evidence>
<evidence type="ECO:0000313" key="1">
    <source>
        <dbReference type="EMBL" id="GCE27553.1"/>
    </source>
</evidence>
<dbReference type="AlphaFoldDB" id="A0A402B810"/>
<proteinExistence type="predicted"/>
<dbReference type="Pfam" id="PF05014">
    <property type="entry name" value="Nuc_deoxyrib_tr"/>
    <property type="match status" value="1"/>
</dbReference>
<comment type="caution">
    <text evidence="1">The sequence shown here is derived from an EMBL/GenBank/DDBJ whole genome shotgun (WGS) entry which is preliminary data.</text>
</comment>
<accession>A0A402B810</accession>